<gene>
    <name evidence="2" type="ORF">O181_089861</name>
</gene>
<accession>A0A9Q3P885</accession>
<organism evidence="2 3">
    <name type="scientific">Austropuccinia psidii MF-1</name>
    <dbReference type="NCBI Taxonomy" id="1389203"/>
    <lineage>
        <taxon>Eukaryota</taxon>
        <taxon>Fungi</taxon>
        <taxon>Dikarya</taxon>
        <taxon>Basidiomycota</taxon>
        <taxon>Pucciniomycotina</taxon>
        <taxon>Pucciniomycetes</taxon>
        <taxon>Pucciniales</taxon>
        <taxon>Sphaerophragmiaceae</taxon>
        <taxon>Austropuccinia</taxon>
    </lineage>
</organism>
<proteinExistence type="predicted"/>
<feature type="compositionally biased region" description="Basic and acidic residues" evidence="1">
    <location>
        <begin position="34"/>
        <end position="50"/>
    </location>
</feature>
<comment type="caution">
    <text evidence="2">The sequence shown here is derived from an EMBL/GenBank/DDBJ whole genome shotgun (WGS) entry which is preliminary data.</text>
</comment>
<keyword evidence="3" id="KW-1185">Reference proteome</keyword>
<evidence type="ECO:0000313" key="2">
    <source>
        <dbReference type="EMBL" id="MBW0550146.1"/>
    </source>
</evidence>
<sequence length="102" mass="11815">MNFWHILKKLLKKEEIVKYAKVWNPLSAKTQMKKIKEEHSKKKEESKEEAAVASTSKPQANQPPQEGKKNKKIIGGNHIPQVTGFKKSKKMPWTMFSSWPEP</sequence>
<name>A0A9Q3P885_9BASI</name>
<dbReference type="EMBL" id="AVOT02055641">
    <property type="protein sequence ID" value="MBW0550146.1"/>
    <property type="molecule type" value="Genomic_DNA"/>
</dbReference>
<protein>
    <submittedName>
        <fullName evidence="2">Uncharacterized protein</fullName>
    </submittedName>
</protein>
<evidence type="ECO:0000313" key="3">
    <source>
        <dbReference type="Proteomes" id="UP000765509"/>
    </source>
</evidence>
<evidence type="ECO:0000256" key="1">
    <source>
        <dbReference type="SAM" id="MobiDB-lite"/>
    </source>
</evidence>
<dbReference type="AlphaFoldDB" id="A0A9Q3P885"/>
<feature type="region of interest" description="Disordered" evidence="1">
    <location>
        <begin position="31"/>
        <end position="88"/>
    </location>
</feature>
<reference evidence="2" key="1">
    <citation type="submission" date="2021-03" db="EMBL/GenBank/DDBJ databases">
        <title>Draft genome sequence of rust myrtle Austropuccinia psidii MF-1, a brazilian biotype.</title>
        <authorList>
            <person name="Quecine M.C."/>
            <person name="Pachon D.M.R."/>
            <person name="Bonatelli M.L."/>
            <person name="Correr F.H."/>
            <person name="Franceschini L.M."/>
            <person name="Leite T.F."/>
            <person name="Margarido G.R.A."/>
            <person name="Almeida C.A."/>
            <person name="Ferrarezi J.A."/>
            <person name="Labate C.A."/>
        </authorList>
    </citation>
    <scope>NUCLEOTIDE SEQUENCE</scope>
    <source>
        <strain evidence="2">MF-1</strain>
    </source>
</reference>
<dbReference type="Proteomes" id="UP000765509">
    <property type="component" value="Unassembled WGS sequence"/>
</dbReference>